<keyword evidence="2" id="KW-1185">Reference proteome</keyword>
<protein>
    <submittedName>
        <fullName evidence="1">Uncharacterized protein</fullName>
    </submittedName>
</protein>
<reference evidence="1 2" key="1">
    <citation type="journal article" date="2013" name="Genome Announc.">
        <title>Draft Genome Sequence of Arcticibacter svalbardensis Strain MN12-7T, a Member of the Family Sphingobacteriaceae Isolated from an Arctic Soil Sample.</title>
        <authorList>
            <person name="Shivaji S."/>
            <person name="Ara S."/>
            <person name="Prasad S."/>
            <person name="Manasa B.P."/>
            <person name="Begum Z."/>
            <person name="Singh A."/>
            <person name="Kumar Pinnaka A."/>
        </authorList>
    </citation>
    <scope>NUCLEOTIDE SEQUENCE [LARGE SCALE GENOMIC DNA]</scope>
    <source>
        <strain evidence="1 2">MN12-7</strain>
    </source>
</reference>
<dbReference type="Proteomes" id="UP000014174">
    <property type="component" value="Unassembled WGS sequence"/>
</dbReference>
<evidence type="ECO:0000313" key="1">
    <source>
        <dbReference type="EMBL" id="EOR93612.1"/>
    </source>
</evidence>
<organism evidence="1 2">
    <name type="scientific">Arcticibacter svalbardensis MN12-7</name>
    <dbReference type="NCBI Taxonomy" id="1150600"/>
    <lineage>
        <taxon>Bacteria</taxon>
        <taxon>Pseudomonadati</taxon>
        <taxon>Bacteroidota</taxon>
        <taxon>Sphingobacteriia</taxon>
        <taxon>Sphingobacteriales</taxon>
        <taxon>Sphingobacteriaceae</taxon>
        <taxon>Arcticibacter</taxon>
    </lineage>
</organism>
<name>R9GP50_9SPHI</name>
<evidence type="ECO:0000313" key="2">
    <source>
        <dbReference type="Proteomes" id="UP000014174"/>
    </source>
</evidence>
<comment type="caution">
    <text evidence="1">The sequence shown here is derived from an EMBL/GenBank/DDBJ whole genome shotgun (WGS) entry which is preliminary data.</text>
</comment>
<gene>
    <name evidence="1" type="ORF">ADIARSV_3196</name>
</gene>
<accession>R9GP50</accession>
<dbReference type="STRING" id="1150600.ADIARSV_3196"/>
<dbReference type="AlphaFoldDB" id="R9GP50"/>
<proteinExistence type="predicted"/>
<dbReference type="EMBL" id="AQPN01000109">
    <property type="protein sequence ID" value="EOR93612.1"/>
    <property type="molecule type" value="Genomic_DNA"/>
</dbReference>
<sequence>MDSVSLFIKAEEDFLQLLQNELATMGAFKIFAGTGHLT</sequence>